<proteinExistence type="predicted"/>
<dbReference type="InterPro" id="IPR011990">
    <property type="entry name" value="TPR-like_helical_dom_sf"/>
</dbReference>
<name>A0A6A3AYV2_HIBSY</name>
<organism evidence="2 3">
    <name type="scientific">Hibiscus syriacus</name>
    <name type="common">Rose of Sharon</name>
    <dbReference type="NCBI Taxonomy" id="106335"/>
    <lineage>
        <taxon>Eukaryota</taxon>
        <taxon>Viridiplantae</taxon>
        <taxon>Streptophyta</taxon>
        <taxon>Embryophyta</taxon>
        <taxon>Tracheophyta</taxon>
        <taxon>Spermatophyta</taxon>
        <taxon>Magnoliopsida</taxon>
        <taxon>eudicotyledons</taxon>
        <taxon>Gunneridae</taxon>
        <taxon>Pentapetalae</taxon>
        <taxon>rosids</taxon>
        <taxon>malvids</taxon>
        <taxon>Malvales</taxon>
        <taxon>Malvaceae</taxon>
        <taxon>Malvoideae</taxon>
        <taxon>Hibiscus</taxon>
    </lineage>
</organism>
<dbReference type="Proteomes" id="UP000436088">
    <property type="component" value="Unassembled WGS sequence"/>
</dbReference>
<gene>
    <name evidence="2" type="ORF">F3Y22_tig00110332pilonHSYRG00381</name>
</gene>
<accession>A0A6A3AYV2</accession>
<comment type="caution">
    <text evidence="2">The sequence shown here is derived from an EMBL/GenBank/DDBJ whole genome shotgun (WGS) entry which is preliminary data.</text>
</comment>
<feature type="coiled-coil region" evidence="1">
    <location>
        <begin position="56"/>
        <end position="87"/>
    </location>
</feature>
<evidence type="ECO:0000256" key="1">
    <source>
        <dbReference type="SAM" id="Coils"/>
    </source>
</evidence>
<dbReference type="PANTHER" id="PTHR36350">
    <property type="entry name" value="TRANSMEMBRANE PROTEIN"/>
    <property type="match status" value="1"/>
</dbReference>
<keyword evidence="1" id="KW-0175">Coiled coil</keyword>
<reference evidence="2" key="1">
    <citation type="submission" date="2019-09" db="EMBL/GenBank/DDBJ databases">
        <title>Draft genome information of white flower Hibiscus syriacus.</title>
        <authorList>
            <person name="Kim Y.-M."/>
        </authorList>
    </citation>
    <scope>NUCLEOTIDE SEQUENCE [LARGE SCALE GENOMIC DNA]</scope>
    <source>
        <strain evidence="2">YM2019G1</strain>
    </source>
</reference>
<protein>
    <submittedName>
        <fullName evidence="2">Uncharacterized protein</fullName>
    </submittedName>
</protein>
<sequence>MSFAALHGGQLAFERLVDYHNHGGKPTNVEADIQQLKDLLGDEHPRFKELQRVLGRLEMSRKEDEAMEELKKALEKARKEVKSHEAYEIEMLLAEMYIYKGDLQKALDCKCLREDEGASDARRPLYKAIISLMNQKEQEARTNWKDFKEIQHMTVPPSFYEEEFTEFKNAVNLLKQDVGAATQGKRK</sequence>
<dbReference type="PANTHER" id="PTHR36350:SF3">
    <property type="entry name" value="TRANSMEMBRANE PROTEIN"/>
    <property type="match status" value="1"/>
</dbReference>
<keyword evidence="3" id="KW-1185">Reference proteome</keyword>
<evidence type="ECO:0000313" key="3">
    <source>
        <dbReference type="Proteomes" id="UP000436088"/>
    </source>
</evidence>
<dbReference type="SUPFAM" id="SSF48452">
    <property type="entry name" value="TPR-like"/>
    <property type="match status" value="1"/>
</dbReference>
<dbReference type="EMBL" id="VEPZ02000937">
    <property type="protein sequence ID" value="KAE8708848.1"/>
    <property type="molecule type" value="Genomic_DNA"/>
</dbReference>
<evidence type="ECO:0000313" key="2">
    <source>
        <dbReference type="EMBL" id="KAE8708848.1"/>
    </source>
</evidence>
<dbReference type="Gene3D" id="1.25.40.10">
    <property type="entry name" value="Tetratricopeptide repeat domain"/>
    <property type="match status" value="1"/>
</dbReference>
<dbReference type="AlphaFoldDB" id="A0A6A3AYV2"/>